<dbReference type="PANTHER" id="PTHR48041">
    <property type="entry name" value="ABC TRANSPORTER G FAMILY MEMBER 28"/>
    <property type="match status" value="1"/>
</dbReference>
<evidence type="ECO:0000259" key="10">
    <source>
        <dbReference type="PROSITE" id="PS50006"/>
    </source>
</evidence>
<evidence type="ECO:0000313" key="12">
    <source>
        <dbReference type="EMBL" id="EFH90910.1"/>
    </source>
</evidence>
<dbReference type="SMART" id="SM00382">
    <property type="entry name" value="AAA"/>
    <property type="match status" value="1"/>
</dbReference>
<feature type="transmembrane region" description="Helical" evidence="9">
    <location>
        <begin position="12"/>
        <end position="31"/>
    </location>
</feature>
<dbReference type="Pfam" id="PF01061">
    <property type="entry name" value="ABC2_membrane"/>
    <property type="match status" value="1"/>
</dbReference>
<feature type="transmembrane region" description="Helical" evidence="9">
    <location>
        <begin position="1057"/>
        <end position="1078"/>
    </location>
</feature>
<proteinExistence type="predicted"/>
<evidence type="ECO:0000256" key="5">
    <source>
        <dbReference type="ARBA" id="ARBA00022840"/>
    </source>
</evidence>
<accession>D6THU0</accession>
<feature type="compositionally biased region" description="Pro residues" evidence="8">
    <location>
        <begin position="174"/>
        <end position="183"/>
    </location>
</feature>
<comment type="caution">
    <text evidence="12">The sequence shown here is derived from an EMBL/GenBank/DDBJ whole genome shotgun (WGS) entry which is preliminary data.</text>
</comment>
<dbReference type="PROSITE" id="PS50893">
    <property type="entry name" value="ABC_TRANSPORTER_2"/>
    <property type="match status" value="1"/>
</dbReference>
<evidence type="ECO:0000256" key="7">
    <source>
        <dbReference type="ARBA" id="ARBA00023136"/>
    </source>
</evidence>
<dbReference type="AlphaFoldDB" id="D6THU0"/>
<evidence type="ECO:0000256" key="1">
    <source>
        <dbReference type="ARBA" id="ARBA00004141"/>
    </source>
</evidence>
<dbReference type="InterPro" id="IPR027417">
    <property type="entry name" value="P-loop_NTPase"/>
</dbReference>
<dbReference type="InterPro" id="IPR032030">
    <property type="entry name" value="YscD_cytoplasmic_dom"/>
</dbReference>
<dbReference type="InterPro" id="IPR003593">
    <property type="entry name" value="AAA+_ATPase"/>
</dbReference>
<dbReference type="InterPro" id="IPR000253">
    <property type="entry name" value="FHA_dom"/>
</dbReference>
<feature type="transmembrane region" description="Helical" evidence="9">
    <location>
        <begin position="763"/>
        <end position="783"/>
    </location>
</feature>
<feature type="region of interest" description="Disordered" evidence="8">
    <location>
        <begin position="171"/>
        <end position="191"/>
    </location>
</feature>
<feature type="domain" description="FHA" evidence="10">
    <location>
        <begin position="256"/>
        <end position="310"/>
    </location>
</feature>
<evidence type="ECO:0000256" key="2">
    <source>
        <dbReference type="ARBA" id="ARBA00022448"/>
    </source>
</evidence>
<dbReference type="eggNOG" id="COG1131">
    <property type="taxonomic scope" value="Bacteria"/>
</dbReference>
<dbReference type="InterPro" id="IPR008984">
    <property type="entry name" value="SMAD_FHA_dom_sf"/>
</dbReference>
<keyword evidence="7 9" id="KW-0472">Membrane</keyword>
<feature type="transmembrane region" description="Helical" evidence="9">
    <location>
        <begin position="950"/>
        <end position="972"/>
    </location>
</feature>
<keyword evidence="2" id="KW-0813">Transport</keyword>
<dbReference type="SUPFAM" id="SSF49879">
    <property type="entry name" value="SMAD/FHA domain"/>
    <property type="match status" value="3"/>
</dbReference>
<dbReference type="Gene3D" id="2.60.200.20">
    <property type="match status" value="3"/>
</dbReference>
<dbReference type="InterPro" id="IPR003439">
    <property type="entry name" value="ABC_transporter-like_ATP-bd"/>
</dbReference>
<dbReference type="PROSITE" id="PS50006">
    <property type="entry name" value="FHA_DOMAIN"/>
    <property type="match status" value="3"/>
</dbReference>
<dbReference type="FunFam" id="3.40.50.300:FF:000474">
    <property type="entry name" value="Putative ABC transporter ATP-binding subunit"/>
    <property type="match status" value="1"/>
</dbReference>
<keyword evidence="13" id="KW-1185">Reference proteome</keyword>
<dbReference type="Pfam" id="PF16697">
    <property type="entry name" value="Yop-YscD_cpl"/>
    <property type="match status" value="1"/>
</dbReference>
<dbReference type="InterPro" id="IPR050352">
    <property type="entry name" value="ABCG_transporters"/>
</dbReference>
<dbReference type="Proteomes" id="UP000004508">
    <property type="component" value="Unassembled WGS sequence"/>
</dbReference>
<keyword evidence="5" id="KW-0067">ATP-binding</keyword>
<dbReference type="InterPro" id="IPR013525">
    <property type="entry name" value="ABC2_TM"/>
</dbReference>
<dbReference type="Gene3D" id="3.40.50.300">
    <property type="entry name" value="P-loop containing nucleotide triphosphate hydrolases"/>
    <property type="match status" value="1"/>
</dbReference>
<dbReference type="GO" id="GO:0005524">
    <property type="term" value="F:ATP binding"/>
    <property type="evidence" value="ECO:0007669"/>
    <property type="project" value="UniProtKB-KW"/>
</dbReference>
<evidence type="ECO:0000256" key="4">
    <source>
        <dbReference type="ARBA" id="ARBA00022741"/>
    </source>
</evidence>
<protein>
    <submittedName>
        <fullName evidence="12">FHA modulated ABC efflux pump with fused ATPase and integral membrane subunit</fullName>
    </submittedName>
</protein>
<organism evidence="12 13">
    <name type="scientific">Ktedonobacter racemifer DSM 44963</name>
    <dbReference type="NCBI Taxonomy" id="485913"/>
    <lineage>
        <taxon>Bacteria</taxon>
        <taxon>Bacillati</taxon>
        <taxon>Chloroflexota</taxon>
        <taxon>Ktedonobacteria</taxon>
        <taxon>Ktedonobacterales</taxon>
        <taxon>Ktedonobacteraceae</taxon>
        <taxon>Ktedonobacter</taxon>
    </lineage>
</organism>
<evidence type="ECO:0000256" key="8">
    <source>
        <dbReference type="SAM" id="MobiDB-lite"/>
    </source>
</evidence>
<reference evidence="12 13" key="1">
    <citation type="journal article" date="2011" name="Stand. Genomic Sci.">
        <title>Non-contiguous finished genome sequence and contextual data of the filamentous soil bacterium Ktedonobacter racemifer type strain (SOSP1-21).</title>
        <authorList>
            <person name="Chang Y.J."/>
            <person name="Land M."/>
            <person name="Hauser L."/>
            <person name="Chertkov O."/>
            <person name="Del Rio T.G."/>
            <person name="Nolan M."/>
            <person name="Copeland A."/>
            <person name="Tice H."/>
            <person name="Cheng J.F."/>
            <person name="Lucas S."/>
            <person name="Han C."/>
            <person name="Goodwin L."/>
            <person name="Pitluck S."/>
            <person name="Ivanova N."/>
            <person name="Ovchinikova G."/>
            <person name="Pati A."/>
            <person name="Chen A."/>
            <person name="Palaniappan K."/>
            <person name="Mavromatis K."/>
            <person name="Liolios K."/>
            <person name="Brettin T."/>
            <person name="Fiebig A."/>
            <person name="Rohde M."/>
            <person name="Abt B."/>
            <person name="Goker M."/>
            <person name="Detter J.C."/>
            <person name="Woyke T."/>
            <person name="Bristow J."/>
            <person name="Eisen J.A."/>
            <person name="Markowitz V."/>
            <person name="Hugenholtz P."/>
            <person name="Kyrpides N.C."/>
            <person name="Klenk H.P."/>
            <person name="Lapidus A."/>
        </authorList>
    </citation>
    <scope>NUCLEOTIDE SEQUENCE [LARGE SCALE GENOMIC DNA]</scope>
    <source>
        <strain evidence="13">DSM 44963</strain>
    </source>
</reference>
<keyword evidence="3 9" id="KW-0812">Transmembrane</keyword>
<keyword evidence="4" id="KW-0547">Nucleotide-binding</keyword>
<evidence type="ECO:0000256" key="6">
    <source>
        <dbReference type="ARBA" id="ARBA00022989"/>
    </source>
</evidence>
<dbReference type="InParanoid" id="D6THU0"/>
<dbReference type="STRING" id="485913.Krac_12552"/>
<feature type="transmembrane region" description="Helical" evidence="9">
    <location>
        <begin position="979"/>
        <end position="999"/>
    </location>
</feature>
<evidence type="ECO:0000256" key="3">
    <source>
        <dbReference type="ARBA" id="ARBA00022692"/>
    </source>
</evidence>
<feature type="domain" description="ABC transporter" evidence="11">
    <location>
        <begin position="451"/>
        <end position="684"/>
    </location>
</feature>
<evidence type="ECO:0000256" key="9">
    <source>
        <dbReference type="SAM" id="Phobius"/>
    </source>
</evidence>
<dbReference type="Pfam" id="PF00498">
    <property type="entry name" value="FHA"/>
    <property type="match status" value="2"/>
</dbReference>
<dbReference type="PROSITE" id="PS00211">
    <property type="entry name" value="ABC_TRANSPORTER_1"/>
    <property type="match status" value="1"/>
</dbReference>
<feature type="domain" description="FHA" evidence="10">
    <location>
        <begin position="364"/>
        <end position="413"/>
    </location>
</feature>
<dbReference type="EMBL" id="ADVG01000001">
    <property type="protein sequence ID" value="EFH90910.1"/>
    <property type="molecule type" value="Genomic_DNA"/>
</dbReference>
<sequence length="1085" mass="119156">MLILYNGHITYSISAFIISIFVTQSFTSPLAERRRRWRVVHAMRVRSRQHYMNVAQPPSPNLASLEFLSGPSAGSVLPVGKPVLQIGREPGNDIVISDPSISRRHVQLSLVNGTWKIEKLAPQNSLTVNQQEAQQAFLKAGDIVCIGGRVTFRLGIPTAAPAAVGKAPYAASPQLPPMPPQTPPQAGYQQAGYQPIPPQTPSQAGYQPTIQANGPMGLDSFKAGAPEIKGIPTLEVTNYTGQDRRIFQLAPEKQGFSIGRAPDNDIVIDRPTVSAYHAIIQRQGQSLVLIHPHPKTGRSSNGVEFQGHVVRGSESFQHTLANGDTFRISDEHGAFTTLFFKDGSGNSSDAIPEIRPIQLGMPVITLGRVAENTVVLDHLQISKFHARLEQVQGGYRIVDLNSKNGLYVNGVRISRGARNLAPNDEIRIGPFRFIYTGQMLIQQDESNTIRIDAINLVKEGQAHRILLNDISIAIPPRKFVALVGGSGAGKSTLMDSLNGLRPATKGTVLYNGQDYYHNLAAFSTQLGYVPQDDIIHRELTVEHALYYAARLRLPDDVTKEQIHQRIEEVLADVDLTARRHMLISKLSGGQRKRVSIALELLANPSVFFLDEPTSGLDPGLDRRMMTLMRRLADRGRTIVLVTHATNNINACDYVCFLAAGGHLTYFGPPDEAKAYFSKADFAEIYSALEPTDENPNIPAEAGARFRQSPDYQRYVAQPLAQNAAKSAQLMAQPAIIKPPKRGNPWKQFQILSRRYLELLRNDVGNLAILLLQAPIIGLILFFMTQANVFNNTSIVTCPHQQNLLTGTGRMSYNCQDAYEQIDGPQGKLIISGIQRQNPLRYKDLQGDALKNKVKDDLVEQGSGGDAQKILFIMAFAAVMFGCINGAREIVKEAPIYRRERTVNLGIAPYMFSKIIVLGLLCLVQSLVLVAFVALKTPFKTSVILPPFLEIYVTMCLTSLAGLMLGLMISALVPTNDRAMSMVPIALIPQVIFAGVIFSLDSPKALQIPAAFFPARWAMAAMGTTIGLRGDKLGADDFSYVSTLFGHATKGEATSHLLLTWFALLAMTLIFGLIIAFCLKRKDIRR</sequence>
<gene>
    <name evidence="12" type="ORF">Krac_12552</name>
</gene>
<feature type="transmembrane region" description="Helical" evidence="9">
    <location>
        <begin position="911"/>
        <end position="934"/>
    </location>
</feature>
<evidence type="ECO:0000259" key="11">
    <source>
        <dbReference type="PROSITE" id="PS50893"/>
    </source>
</evidence>
<dbReference type="InterPro" id="IPR017871">
    <property type="entry name" value="ABC_transporter-like_CS"/>
</dbReference>
<dbReference type="eggNOG" id="COG0842">
    <property type="taxonomic scope" value="Bacteria"/>
</dbReference>
<dbReference type="GO" id="GO:0140359">
    <property type="term" value="F:ABC-type transporter activity"/>
    <property type="evidence" value="ECO:0007669"/>
    <property type="project" value="InterPro"/>
</dbReference>
<dbReference type="SMART" id="SM00240">
    <property type="entry name" value="FHA"/>
    <property type="match status" value="3"/>
</dbReference>
<name>D6THU0_KTERA</name>
<dbReference type="Pfam" id="PF00005">
    <property type="entry name" value="ABC_tran"/>
    <property type="match status" value="1"/>
</dbReference>
<dbReference type="CDD" id="cd00060">
    <property type="entry name" value="FHA"/>
    <property type="match status" value="3"/>
</dbReference>
<dbReference type="GO" id="GO:0016887">
    <property type="term" value="F:ATP hydrolysis activity"/>
    <property type="evidence" value="ECO:0007669"/>
    <property type="project" value="InterPro"/>
</dbReference>
<keyword evidence="6 9" id="KW-1133">Transmembrane helix</keyword>
<dbReference type="PANTHER" id="PTHR48041:SF139">
    <property type="entry name" value="PROTEIN SCARLET"/>
    <property type="match status" value="1"/>
</dbReference>
<dbReference type="SUPFAM" id="SSF52540">
    <property type="entry name" value="P-loop containing nucleoside triphosphate hydrolases"/>
    <property type="match status" value="1"/>
</dbReference>
<feature type="domain" description="FHA" evidence="10">
    <location>
        <begin position="84"/>
        <end position="133"/>
    </location>
</feature>
<comment type="subcellular location">
    <subcellularLocation>
        <location evidence="1">Membrane</location>
        <topology evidence="1">Multi-pass membrane protein</topology>
    </subcellularLocation>
</comment>
<dbReference type="GO" id="GO:0016020">
    <property type="term" value="C:membrane"/>
    <property type="evidence" value="ECO:0007669"/>
    <property type="project" value="UniProtKB-SubCell"/>
</dbReference>
<evidence type="ECO:0000313" key="13">
    <source>
        <dbReference type="Proteomes" id="UP000004508"/>
    </source>
</evidence>